<dbReference type="Pfam" id="PF18139">
    <property type="entry name" value="LSDAT_euk"/>
    <property type="match status" value="1"/>
</dbReference>
<dbReference type="PANTHER" id="PTHR13800:SF12">
    <property type="entry name" value="TRANSIENT RECEPTOR POTENTIAL CATION CHANNEL SUBFAMILY M MEMBER-LIKE 2"/>
    <property type="match status" value="1"/>
</dbReference>
<evidence type="ECO:0000256" key="3">
    <source>
        <dbReference type="ARBA" id="ARBA00022692"/>
    </source>
</evidence>
<evidence type="ECO:0000256" key="5">
    <source>
        <dbReference type="ARBA" id="ARBA00023065"/>
    </source>
</evidence>
<proteinExistence type="predicted"/>
<feature type="domain" description="TRPM-like" evidence="11">
    <location>
        <begin position="366"/>
        <end position="590"/>
    </location>
</feature>
<feature type="transmembrane region" description="Helical" evidence="9">
    <location>
        <begin position="656"/>
        <end position="674"/>
    </location>
</feature>
<comment type="subcellular location">
    <subcellularLocation>
        <location evidence="1">Membrane</location>
        <topology evidence="1">Multi-pass membrane protein</topology>
    </subcellularLocation>
</comment>
<keyword evidence="4 9" id="KW-1133">Transmembrane helix</keyword>
<dbReference type="AlphaFoldDB" id="A0AAN9AS11"/>
<dbReference type="Pfam" id="PF25508">
    <property type="entry name" value="TRPM2"/>
    <property type="match status" value="1"/>
</dbReference>
<gene>
    <name evidence="12" type="ORF">V1264_009572</name>
</gene>
<feature type="region of interest" description="Disordered" evidence="8">
    <location>
        <begin position="678"/>
        <end position="706"/>
    </location>
</feature>
<feature type="transmembrane region" description="Helical" evidence="9">
    <location>
        <begin position="757"/>
        <end position="777"/>
    </location>
</feature>
<feature type="compositionally biased region" description="Basic and acidic residues" evidence="8">
    <location>
        <begin position="678"/>
        <end position="688"/>
    </location>
</feature>
<evidence type="ECO:0000256" key="1">
    <source>
        <dbReference type="ARBA" id="ARBA00004141"/>
    </source>
</evidence>
<keyword evidence="6 9" id="KW-0472">Membrane</keyword>
<accession>A0AAN9AS11</accession>
<keyword evidence="5" id="KW-0406">Ion transport</keyword>
<evidence type="ECO:0000256" key="4">
    <source>
        <dbReference type="ARBA" id="ARBA00022989"/>
    </source>
</evidence>
<comment type="caution">
    <text evidence="12">The sequence shown here is derived from an EMBL/GenBank/DDBJ whole genome shotgun (WGS) entry which is preliminary data.</text>
</comment>
<protein>
    <recommendedName>
        <fullName evidence="14">TRPM SLOG domain-containing protein</fullName>
    </recommendedName>
</protein>
<evidence type="ECO:0000313" key="13">
    <source>
        <dbReference type="Proteomes" id="UP001374579"/>
    </source>
</evidence>
<evidence type="ECO:0000256" key="9">
    <source>
        <dbReference type="SAM" id="Phobius"/>
    </source>
</evidence>
<name>A0AAN9AS11_9CAEN</name>
<organism evidence="12 13">
    <name type="scientific">Littorina saxatilis</name>
    <dbReference type="NCBI Taxonomy" id="31220"/>
    <lineage>
        <taxon>Eukaryota</taxon>
        <taxon>Metazoa</taxon>
        <taxon>Spiralia</taxon>
        <taxon>Lophotrochozoa</taxon>
        <taxon>Mollusca</taxon>
        <taxon>Gastropoda</taxon>
        <taxon>Caenogastropoda</taxon>
        <taxon>Littorinimorpha</taxon>
        <taxon>Littorinoidea</taxon>
        <taxon>Littorinidae</taxon>
        <taxon>Littorina</taxon>
    </lineage>
</organism>
<reference evidence="12 13" key="1">
    <citation type="submission" date="2024-02" db="EMBL/GenBank/DDBJ databases">
        <title>Chromosome-scale genome assembly of the rough periwinkle Littorina saxatilis.</title>
        <authorList>
            <person name="De Jode A."/>
            <person name="Faria R."/>
            <person name="Formenti G."/>
            <person name="Sims Y."/>
            <person name="Smith T.P."/>
            <person name="Tracey A."/>
            <person name="Wood J.M.D."/>
            <person name="Zagrodzka Z.B."/>
            <person name="Johannesson K."/>
            <person name="Butlin R.K."/>
            <person name="Leder E.H."/>
        </authorList>
    </citation>
    <scope>NUCLEOTIDE SEQUENCE [LARGE SCALE GENOMIC DNA]</scope>
    <source>
        <strain evidence="12">Snail1</strain>
        <tissue evidence="12">Muscle</tissue>
    </source>
</reference>
<dbReference type="InterPro" id="IPR041491">
    <property type="entry name" value="TRPM_SLOG"/>
</dbReference>
<evidence type="ECO:0000259" key="11">
    <source>
        <dbReference type="Pfam" id="PF25508"/>
    </source>
</evidence>
<dbReference type="GO" id="GO:0005886">
    <property type="term" value="C:plasma membrane"/>
    <property type="evidence" value="ECO:0007669"/>
    <property type="project" value="TreeGrafter"/>
</dbReference>
<dbReference type="EMBL" id="JBAMIC010000022">
    <property type="protein sequence ID" value="KAK7091956.1"/>
    <property type="molecule type" value="Genomic_DNA"/>
</dbReference>
<dbReference type="InterPro" id="IPR057366">
    <property type="entry name" value="TRPM-like"/>
</dbReference>
<evidence type="ECO:0000256" key="2">
    <source>
        <dbReference type="ARBA" id="ARBA00022448"/>
    </source>
</evidence>
<evidence type="ECO:0000313" key="12">
    <source>
        <dbReference type="EMBL" id="KAK7091956.1"/>
    </source>
</evidence>
<dbReference type="InterPro" id="IPR050927">
    <property type="entry name" value="TRPM"/>
</dbReference>
<keyword evidence="7" id="KW-0407">Ion channel</keyword>
<keyword evidence="2" id="KW-0813">Transport</keyword>
<dbReference type="GO" id="GO:0099604">
    <property type="term" value="F:ligand-gated calcium channel activity"/>
    <property type="evidence" value="ECO:0007669"/>
    <property type="project" value="TreeGrafter"/>
</dbReference>
<keyword evidence="13" id="KW-1185">Reference proteome</keyword>
<feature type="domain" description="TRPM SLOG" evidence="10">
    <location>
        <begin position="31"/>
        <end position="268"/>
    </location>
</feature>
<evidence type="ECO:0000256" key="6">
    <source>
        <dbReference type="ARBA" id="ARBA00023136"/>
    </source>
</evidence>
<keyword evidence="3 9" id="KW-0812">Transmembrane</keyword>
<dbReference type="Proteomes" id="UP001374579">
    <property type="component" value="Unassembled WGS sequence"/>
</dbReference>
<sequence length="810" mass="90904">MELNRQSRSADPAPRGIIRFRGYDSHTEDSPFIRVKHNHDMKEVWQMMTDDDHWRLPLPKLLISVTGEAKTLTPHPRVKAILKQGLVNAAANTGAWIITGGRATGMMKMVGEAVSEYADATGNQTGQELVVLGIVSLGCVANRHLFKEKALQKNGRKPLTYIMPGEMSDSHCAPLDHNHTHFLLVDDGTERQPGGEIDFRSDLEKYISTQKKDSQDVKIPTVLVVVEGGVNTLKTVRKSLKRGSPVVVISGSGRAADLLSEAKKLDMRRDGSRTGITLTTTKDILDVSDEMACRALGDINECLREDRKNNLVNIFNPAAADSGTNFEREILCALLKAQNLKVNQQVSLAMAWQHCDIAKQCIFSSENRCNWQEADLSSSMLDALVEDQADFVQLFLDLGLDLERFLCVETLWQLYSKCLAKSAVAKELLTYSSSRITSTATTTQYEVGLDLKDNPHLLFDISKVIVHLLKDNSFNFYSDFHVLGEGFQYPSFKHPERELFLWSILFNRRDLAQIVWKDGLDHIGGALCARALLKEMSVIAEEMEMAEFSEDLAKHSVEWEAHALTVLAECYSRDHLLTHNLLVRELRHWAPEESALLCTSDTAGHPAHTNTPDTAGRPTPLSMTESYEMTDFAGHSACQTKLTDIWNGGLAGNTSIWKICLCIFLPFLIFSIKFTDDSRPRNKDDQSFKGRKNSIFPQDPGCSPKKVETCQEEEDAGRRDQDLNLRLKSVSLCATGPDSIDFGQALYYFYTAPVTKFVFNIISYLCFLALFSYVMLVKLNKTSPRAEEYVIWGWTLTMVAEGFRRMSVSR</sequence>
<evidence type="ECO:0000256" key="8">
    <source>
        <dbReference type="SAM" id="MobiDB-lite"/>
    </source>
</evidence>
<dbReference type="PANTHER" id="PTHR13800">
    <property type="entry name" value="TRANSIENT RECEPTOR POTENTIAL CATION CHANNEL, SUBFAMILY M, MEMBER 6"/>
    <property type="match status" value="1"/>
</dbReference>
<evidence type="ECO:0000259" key="10">
    <source>
        <dbReference type="Pfam" id="PF18139"/>
    </source>
</evidence>
<evidence type="ECO:0008006" key="14">
    <source>
        <dbReference type="Google" id="ProtNLM"/>
    </source>
</evidence>
<evidence type="ECO:0000256" key="7">
    <source>
        <dbReference type="ARBA" id="ARBA00023303"/>
    </source>
</evidence>